<keyword evidence="1 2" id="KW-0728">SH3 domain</keyword>
<dbReference type="OrthoDB" id="28123at2759"/>
<dbReference type="Gene3D" id="2.30.30.40">
    <property type="entry name" value="SH3 Domains"/>
    <property type="match status" value="1"/>
</dbReference>
<dbReference type="RefSeq" id="XP_004182743.1">
    <property type="nucleotide sequence ID" value="XM_004182695.1"/>
</dbReference>
<name>A0A0A1TU15_ENTIV</name>
<dbReference type="PROSITE" id="PS50002">
    <property type="entry name" value="SH3"/>
    <property type="match status" value="1"/>
</dbReference>
<dbReference type="InterPro" id="IPR036028">
    <property type="entry name" value="SH3-like_dom_sf"/>
</dbReference>
<feature type="non-terminal residue" evidence="5">
    <location>
        <position position="1"/>
    </location>
</feature>
<dbReference type="AlphaFoldDB" id="A0A0A1TU15"/>
<keyword evidence="6" id="KW-1185">Reference proteome</keyword>
<dbReference type="VEuPathDB" id="AmoebaDB:EIN_373720"/>
<dbReference type="GO" id="GO:0051666">
    <property type="term" value="P:actin cortical patch localization"/>
    <property type="evidence" value="ECO:0007669"/>
    <property type="project" value="InterPro"/>
</dbReference>
<dbReference type="GO" id="GO:0097320">
    <property type="term" value="P:plasma membrane tubulation"/>
    <property type="evidence" value="ECO:0007669"/>
    <property type="project" value="TreeGrafter"/>
</dbReference>
<evidence type="ECO:0000256" key="1">
    <source>
        <dbReference type="ARBA" id="ARBA00022443"/>
    </source>
</evidence>
<dbReference type="GO" id="GO:0008289">
    <property type="term" value="F:lipid binding"/>
    <property type="evidence" value="ECO:0007669"/>
    <property type="project" value="TreeGrafter"/>
</dbReference>
<dbReference type="EMBL" id="KB207268">
    <property type="protein sequence ID" value="ELP83397.1"/>
    <property type="molecule type" value="Genomic_DNA"/>
</dbReference>
<dbReference type="SUPFAM" id="SSF50044">
    <property type="entry name" value="SH3-domain"/>
    <property type="match status" value="1"/>
</dbReference>
<dbReference type="FunFam" id="2.30.30.40:FF:000072">
    <property type="entry name" value="Unconventional Myosin IB"/>
    <property type="match status" value="1"/>
</dbReference>
<sequence length="192" mass="20957">RDLYNYLKTEIIDDVNKLTSSSDEVVSPIAGTLLVSYTDYLNLINENWGLNSQAAGNFKVCAVDPTTVITPGESSMVIDANVFSKKSGDVSSGTYEPSEFEKSPQTSTPMQSSVPKSANGTPQRRAAPPPPQRGGPKKERVRCGFDYTAQEQGELTFKEGDIITVMKKEGDWWMGELNGVQGYFPSNYVSPA</sequence>
<evidence type="ECO:0000256" key="2">
    <source>
        <dbReference type="PROSITE-ProRule" id="PRU00192"/>
    </source>
</evidence>
<dbReference type="Pfam" id="PF07653">
    <property type="entry name" value="SH3_2"/>
    <property type="match status" value="1"/>
</dbReference>
<evidence type="ECO:0000259" key="4">
    <source>
        <dbReference type="PROSITE" id="PS50002"/>
    </source>
</evidence>
<feature type="compositionally biased region" description="Polar residues" evidence="3">
    <location>
        <begin position="103"/>
        <end position="121"/>
    </location>
</feature>
<dbReference type="PRINTS" id="PR00452">
    <property type="entry name" value="SH3DOMAIN"/>
</dbReference>
<dbReference type="GO" id="GO:0006897">
    <property type="term" value="P:endocytosis"/>
    <property type="evidence" value="ECO:0007669"/>
    <property type="project" value="InterPro"/>
</dbReference>
<dbReference type="GO" id="GO:0015629">
    <property type="term" value="C:actin cytoskeleton"/>
    <property type="evidence" value="ECO:0007669"/>
    <property type="project" value="TreeGrafter"/>
</dbReference>
<evidence type="ECO:0000313" key="6">
    <source>
        <dbReference type="Proteomes" id="UP000014680"/>
    </source>
</evidence>
<dbReference type="Proteomes" id="UP000014680">
    <property type="component" value="Unassembled WGS sequence"/>
</dbReference>
<dbReference type="PANTHER" id="PTHR47174:SF2">
    <property type="entry name" value="SH3 DOMAIN SIGNALLING PROTEIN (AFU_ORTHOLOGUE AFUA_5G07670)"/>
    <property type="match status" value="1"/>
</dbReference>
<evidence type="ECO:0000313" key="5">
    <source>
        <dbReference type="EMBL" id="ELP83397.1"/>
    </source>
</evidence>
<dbReference type="GO" id="GO:0043332">
    <property type="term" value="C:mating projection tip"/>
    <property type="evidence" value="ECO:0007669"/>
    <property type="project" value="TreeGrafter"/>
</dbReference>
<dbReference type="InterPro" id="IPR001452">
    <property type="entry name" value="SH3_domain"/>
</dbReference>
<evidence type="ECO:0000256" key="3">
    <source>
        <dbReference type="SAM" id="MobiDB-lite"/>
    </source>
</evidence>
<feature type="region of interest" description="Disordered" evidence="3">
    <location>
        <begin position="87"/>
        <end position="143"/>
    </location>
</feature>
<feature type="domain" description="SH3" evidence="4">
    <location>
        <begin position="136"/>
        <end position="192"/>
    </location>
</feature>
<dbReference type="GO" id="GO:0008092">
    <property type="term" value="F:cytoskeletal protein binding"/>
    <property type="evidence" value="ECO:0007669"/>
    <property type="project" value="UniProtKB-ARBA"/>
</dbReference>
<dbReference type="KEGG" id="eiv:EIN_373720"/>
<dbReference type="GO" id="GO:1990528">
    <property type="term" value="C:Rvs161p-Rvs167p complex"/>
    <property type="evidence" value="ECO:0007669"/>
    <property type="project" value="TreeGrafter"/>
</dbReference>
<accession>A0A0A1TU15</accession>
<dbReference type="GeneID" id="14882400"/>
<organism evidence="5 6">
    <name type="scientific">Entamoeba invadens IP1</name>
    <dbReference type="NCBI Taxonomy" id="370355"/>
    <lineage>
        <taxon>Eukaryota</taxon>
        <taxon>Amoebozoa</taxon>
        <taxon>Evosea</taxon>
        <taxon>Archamoebae</taxon>
        <taxon>Mastigamoebida</taxon>
        <taxon>Entamoebidae</taxon>
        <taxon>Entamoeba</taxon>
    </lineage>
</organism>
<dbReference type="InterPro" id="IPR046982">
    <property type="entry name" value="BIN3/RVS161-like"/>
</dbReference>
<reference evidence="5 6" key="1">
    <citation type="submission" date="2012-10" db="EMBL/GenBank/DDBJ databases">
        <authorList>
            <person name="Zafar N."/>
            <person name="Inman J."/>
            <person name="Hall N."/>
            <person name="Lorenzi H."/>
            <person name="Caler E."/>
        </authorList>
    </citation>
    <scope>NUCLEOTIDE SEQUENCE [LARGE SCALE GENOMIC DNA]</scope>
    <source>
        <strain evidence="5 6">IP1</strain>
    </source>
</reference>
<proteinExistence type="predicted"/>
<dbReference type="SMART" id="SM00326">
    <property type="entry name" value="SH3"/>
    <property type="match status" value="1"/>
</dbReference>
<protein>
    <submittedName>
        <fullName evidence="5">SH3 domain containing protein</fullName>
    </submittedName>
</protein>
<dbReference type="GO" id="GO:0031097">
    <property type="term" value="C:medial cortex"/>
    <property type="evidence" value="ECO:0007669"/>
    <property type="project" value="TreeGrafter"/>
</dbReference>
<dbReference type="PANTHER" id="PTHR47174">
    <property type="entry name" value="BRIDGING INTEGRATOR 3"/>
    <property type="match status" value="1"/>
</dbReference>
<gene>
    <name evidence="5" type="ORF">EIN_373720</name>
</gene>